<dbReference type="CDD" id="cd06223">
    <property type="entry name" value="PRTases_typeI"/>
    <property type="match status" value="1"/>
</dbReference>
<dbReference type="PANTHER" id="PTHR47505">
    <property type="entry name" value="DNA UTILIZATION PROTEIN YHGH"/>
    <property type="match status" value="1"/>
</dbReference>
<protein>
    <submittedName>
        <fullName evidence="3">Competence protein ComFC</fullName>
    </submittedName>
</protein>
<dbReference type="InterPro" id="IPR000836">
    <property type="entry name" value="PRTase_dom"/>
</dbReference>
<sequence length="228" mass="26718">MNCVYCNQKISRILSIRELLSFKPIISCELCPSCQKKFCLLDERFLCRGCSRECKVAFCNDCLLWQKKYPDYSFQHSALFHYDEEMKQWFEEYKFKGNYLLRHSFSQHLAKHLQKEKDTIIVPIPLSERRLAERGFNQVEGLLNGAGISYTNCLKRTGHDQPQSKKTRQERLSGNQPFELCPMNKQILANRKVLLVDDIYTTGRTLFFASEILLKIPVKTLKTFSLAR</sequence>
<evidence type="ECO:0000313" key="4">
    <source>
        <dbReference type="Proteomes" id="UP000195141"/>
    </source>
</evidence>
<dbReference type="InterPro" id="IPR051910">
    <property type="entry name" value="ComF/GntX_DNA_util-trans"/>
</dbReference>
<reference evidence="3" key="2">
    <citation type="submission" date="2017-05" db="EMBL/GenBank/DDBJ databases">
        <authorList>
            <consortium name="The Broad Institute Genomics Platform"/>
            <consortium name="The Broad Institute Genomic Center for Infectious Diseases"/>
            <person name="Earl A."/>
            <person name="Manson A."/>
            <person name="Schwartman J."/>
            <person name="Gilmore M."/>
            <person name="Abouelleil A."/>
            <person name="Cao P."/>
            <person name="Chapman S."/>
            <person name="Cusick C."/>
            <person name="Shea T."/>
            <person name="Young S."/>
            <person name="Neafsey D."/>
            <person name="Nusbaum C."/>
            <person name="Birren B."/>
        </authorList>
    </citation>
    <scope>NUCLEOTIDE SEQUENCE</scope>
    <source>
        <strain evidence="3">9E7_DIV0242</strain>
    </source>
</reference>
<reference evidence="2" key="1">
    <citation type="submission" date="2017-05" db="EMBL/GenBank/DDBJ databases">
        <title>The Genome Sequence of Enterococcus sp. 9E7_DIV0242.</title>
        <authorList>
            <consortium name="The Broad Institute Genomics Platform"/>
            <consortium name="The Broad Institute Genomic Center for Infectious Diseases"/>
            <person name="Earl A."/>
            <person name="Manson A."/>
            <person name="Schwartman J."/>
            <person name="Gilmore M."/>
            <person name="Abouelleil A."/>
            <person name="Cao P."/>
            <person name="Chapman S."/>
            <person name="Cusick C."/>
            <person name="Shea T."/>
            <person name="Young S."/>
            <person name="Neafsey D."/>
            <person name="Nusbaum C."/>
            <person name="Birren B."/>
        </authorList>
    </citation>
    <scope>NUCLEOTIDE SEQUENCE [LARGE SCALE GENOMIC DNA]</scope>
    <source>
        <strain evidence="2">9E7_DIV0242</strain>
    </source>
</reference>
<comment type="similarity">
    <text evidence="1">Belongs to the ComF/GntX family.</text>
</comment>
<dbReference type="AlphaFoldDB" id="A0A242KE41"/>
<dbReference type="SUPFAM" id="SSF53271">
    <property type="entry name" value="PRTase-like"/>
    <property type="match status" value="1"/>
</dbReference>
<proteinExistence type="inferred from homology"/>
<evidence type="ECO:0000313" key="3">
    <source>
        <dbReference type="EMBL" id="WYJ89409.1"/>
    </source>
</evidence>
<gene>
    <name evidence="3" type="ORF">A5888_001129</name>
    <name evidence="2" type="ORF">A5888_001142</name>
</gene>
<dbReference type="EMBL" id="CP147247">
    <property type="protein sequence ID" value="WYJ89409.1"/>
    <property type="molecule type" value="Genomic_DNA"/>
</dbReference>
<reference evidence="3" key="3">
    <citation type="submission" date="2024-03" db="EMBL/GenBank/DDBJ databases">
        <title>The Genome Sequence of Enterococcus sp. DIV0242b.</title>
        <authorList>
            <consortium name="The Broad Institute Genomics Platform"/>
            <consortium name="The Broad Institute Microbial Omics Core"/>
            <consortium name="The Broad Institute Genomic Center for Infectious Diseases"/>
            <person name="Earl A."/>
            <person name="Manson A."/>
            <person name="Gilmore M."/>
            <person name="Schwartman J."/>
            <person name="Shea T."/>
            <person name="Abouelleil A."/>
            <person name="Cao P."/>
            <person name="Chapman S."/>
            <person name="Cusick C."/>
            <person name="Young S."/>
            <person name="Neafsey D."/>
            <person name="Nusbaum C."/>
            <person name="Birren B."/>
        </authorList>
    </citation>
    <scope>NUCLEOTIDE SEQUENCE</scope>
    <source>
        <strain evidence="3">9E7_DIV0242</strain>
    </source>
</reference>
<organism evidence="2">
    <name type="scientific">Candidatus Enterococcus clewellii</name>
    <dbReference type="NCBI Taxonomy" id="1834193"/>
    <lineage>
        <taxon>Bacteria</taxon>
        <taxon>Bacillati</taxon>
        <taxon>Bacillota</taxon>
        <taxon>Bacilli</taxon>
        <taxon>Lactobacillales</taxon>
        <taxon>Enterococcaceae</taxon>
        <taxon>Enterococcus</taxon>
    </lineage>
</organism>
<dbReference type="EMBL" id="NGMM01000001">
    <property type="protein sequence ID" value="OTP19327.1"/>
    <property type="molecule type" value="Genomic_DNA"/>
</dbReference>
<accession>A0A242KE41</accession>
<evidence type="ECO:0000313" key="2">
    <source>
        <dbReference type="EMBL" id="OTP19327.1"/>
    </source>
</evidence>
<dbReference type="OrthoDB" id="9779910at2"/>
<evidence type="ECO:0000256" key="1">
    <source>
        <dbReference type="ARBA" id="ARBA00008007"/>
    </source>
</evidence>
<dbReference type="PANTHER" id="PTHR47505:SF1">
    <property type="entry name" value="DNA UTILIZATION PROTEIN YHGH"/>
    <property type="match status" value="1"/>
</dbReference>
<dbReference type="Gene3D" id="3.40.50.2020">
    <property type="match status" value="1"/>
</dbReference>
<name>A0A242KE41_9ENTE</name>
<dbReference type="Proteomes" id="UP000195141">
    <property type="component" value="Chromosome"/>
</dbReference>
<keyword evidence="4" id="KW-1185">Reference proteome</keyword>
<dbReference type="InterPro" id="IPR029057">
    <property type="entry name" value="PRTase-like"/>
</dbReference>